<evidence type="ECO:0000256" key="1">
    <source>
        <dbReference type="SAM" id="SignalP"/>
    </source>
</evidence>
<sequence precursor="true">MKFSLMAILMCSVFAVAGCDSAGPTDVKDSASQDEIAEYKAMVAAEEAAMAEAAAEDMTGKK</sequence>
<gene>
    <name evidence="2" type="ORF">Poly51_32610</name>
</gene>
<accession>A0A5C6EZT2</accession>
<reference evidence="2 3" key="1">
    <citation type="submission" date="2019-02" db="EMBL/GenBank/DDBJ databases">
        <title>Deep-cultivation of Planctomycetes and their phenomic and genomic characterization uncovers novel biology.</title>
        <authorList>
            <person name="Wiegand S."/>
            <person name="Jogler M."/>
            <person name="Boedeker C."/>
            <person name="Pinto D."/>
            <person name="Vollmers J."/>
            <person name="Rivas-Marin E."/>
            <person name="Kohn T."/>
            <person name="Peeters S.H."/>
            <person name="Heuer A."/>
            <person name="Rast P."/>
            <person name="Oberbeckmann S."/>
            <person name="Bunk B."/>
            <person name="Jeske O."/>
            <person name="Meyerdierks A."/>
            <person name="Storesund J.E."/>
            <person name="Kallscheuer N."/>
            <person name="Luecker S."/>
            <person name="Lage O.M."/>
            <person name="Pohl T."/>
            <person name="Merkel B.J."/>
            <person name="Hornburger P."/>
            <person name="Mueller R.-W."/>
            <person name="Bruemmer F."/>
            <person name="Labrenz M."/>
            <person name="Spormann A.M."/>
            <person name="Op Den Camp H."/>
            <person name="Overmann J."/>
            <person name="Amann R."/>
            <person name="Jetten M.S.M."/>
            <person name="Mascher T."/>
            <person name="Medema M.H."/>
            <person name="Devos D.P."/>
            <person name="Kaster A.-K."/>
            <person name="Ovreas L."/>
            <person name="Rohde M."/>
            <person name="Galperin M.Y."/>
            <person name="Jogler C."/>
        </authorList>
    </citation>
    <scope>NUCLEOTIDE SEQUENCE [LARGE SCALE GENOMIC DNA]</scope>
    <source>
        <strain evidence="2 3">Poly51</strain>
    </source>
</reference>
<comment type="caution">
    <text evidence="2">The sequence shown here is derived from an EMBL/GenBank/DDBJ whole genome shotgun (WGS) entry which is preliminary data.</text>
</comment>
<dbReference type="AlphaFoldDB" id="A0A5C6EZT2"/>
<name>A0A5C6EZT2_9BACT</name>
<feature type="signal peptide" evidence="1">
    <location>
        <begin position="1"/>
        <end position="17"/>
    </location>
</feature>
<dbReference type="EMBL" id="SJPW01000004">
    <property type="protein sequence ID" value="TWU54542.1"/>
    <property type="molecule type" value="Genomic_DNA"/>
</dbReference>
<dbReference type="Proteomes" id="UP000318288">
    <property type="component" value="Unassembled WGS sequence"/>
</dbReference>
<proteinExistence type="predicted"/>
<keyword evidence="1" id="KW-0732">Signal</keyword>
<dbReference type="PROSITE" id="PS51257">
    <property type="entry name" value="PROKAR_LIPOPROTEIN"/>
    <property type="match status" value="1"/>
</dbReference>
<evidence type="ECO:0000313" key="2">
    <source>
        <dbReference type="EMBL" id="TWU54542.1"/>
    </source>
</evidence>
<feature type="chain" id="PRO_5023144086" description="Secreted protein" evidence="1">
    <location>
        <begin position="18"/>
        <end position="62"/>
    </location>
</feature>
<evidence type="ECO:0000313" key="3">
    <source>
        <dbReference type="Proteomes" id="UP000318288"/>
    </source>
</evidence>
<evidence type="ECO:0008006" key="4">
    <source>
        <dbReference type="Google" id="ProtNLM"/>
    </source>
</evidence>
<organism evidence="2 3">
    <name type="scientific">Rubripirellula tenax</name>
    <dbReference type="NCBI Taxonomy" id="2528015"/>
    <lineage>
        <taxon>Bacteria</taxon>
        <taxon>Pseudomonadati</taxon>
        <taxon>Planctomycetota</taxon>
        <taxon>Planctomycetia</taxon>
        <taxon>Pirellulales</taxon>
        <taxon>Pirellulaceae</taxon>
        <taxon>Rubripirellula</taxon>
    </lineage>
</organism>
<keyword evidence="3" id="KW-1185">Reference proteome</keyword>
<protein>
    <recommendedName>
        <fullName evidence="4">Secreted protein</fullName>
    </recommendedName>
</protein>